<keyword evidence="1" id="KW-0175">Coiled coil</keyword>
<organism evidence="2 3">
    <name type="scientific">Datura stramonium</name>
    <name type="common">Jimsonweed</name>
    <name type="synonym">Common thornapple</name>
    <dbReference type="NCBI Taxonomy" id="4076"/>
    <lineage>
        <taxon>Eukaryota</taxon>
        <taxon>Viridiplantae</taxon>
        <taxon>Streptophyta</taxon>
        <taxon>Embryophyta</taxon>
        <taxon>Tracheophyta</taxon>
        <taxon>Spermatophyta</taxon>
        <taxon>Magnoliopsida</taxon>
        <taxon>eudicotyledons</taxon>
        <taxon>Gunneridae</taxon>
        <taxon>Pentapetalae</taxon>
        <taxon>asterids</taxon>
        <taxon>lamiids</taxon>
        <taxon>Solanales</taxon>
        <taxon>Solanaceae</taxon>
        <taxon>Solanoideae</taxon>
        <taxon>Datureae</taxon>
        <taxon>Datura</taxon>
    </lineage>
</organism>
<proteinExistence type="predicted"/>
<keyword evidence="3" id="KW-1185">Reference proteome</keyword>
<name>A0ABS8Y3P5_DATST</name>
<dbReference type="EMBL" id="JACEIK010019373">
    <property type="protein sequence ID" value="MCE5166112.1"/>
    <property type="molecule type" value="Genomic_DNA"/>
</dbReference>
<comment type="caution">
    <text evidence="2">The sequence shown here is derived from an EMBL/GenBank/DDBJ whole genome shotgun (WGS) entry which is preliminary data.</text>
</comment>
<gene>
    <name evidence="2" type="ORF">HAX54_014876</name>
</gene>
<protein>
    <submittedName>
        <fullName evidence="2">Uncharacterized protein</fullName>
    </submittedName>
</protein>
<evidence type="ECO:0000256" key="1">
    <source>
        <dbReference type="SAM" id="Coils"/>
    </source>
</evidence>
<evidence type="ECO:0000313" key="3">
    <source>
        <dbReference type="Proteomes" id="UP000823775"/>
    </source>
</evidence>
<accession>A0ABS8Y3P5</accession>
<sequence>MLEGLMKGAIDREAEIEVRIKHARFEVEKNYQSTILTLNADLQRARAKIEQQQAELTEEKANSARIESTLKGQLQLATTRGTQIVELATSRQQQLQQYEQKVQADFDQKQR</sequence>
<dbReference type="Proteomes" id="UP000823775">
    <property type="component" value="Unassembled WGS sequence"/>
</dbReference>
<feature type="coiled-coil region" evidence="1">
    <location>
        <begin position="35"/>
        <end position="69"/>
    </location>
</feature>
<reference evidence="2 3" key="1">
    <citation type="journal article" date="2021" name="BMC Genomics">
        <title>Datura genome reveals duplications of psychoactive alkaloid biosynthetic genes and high mutation rate following tissue culture.</title>
        <authorList>
            <person name="Rajewski A."/>
            <person name="Carter-House D."/>
            <person name="Stajich J."/>
            <person name="Litt A."/>
        </authorList>
    </citation>
    <scope>NUCLEOTIDE SEQUENCE [LARGE SCALE GENOMIC DNA]</scope>
    <source>
        <strain evidence="2">AR-01</strain>
    </source>
</reference>
<evidence type="ECO:0000313" key="2">
    <source>
        <dbReference type="EMBL" id="MCE5166112.1"/>
    </source>
</evidence>